<evidence type="ECO:0000256" key="3">
    <source>
        <dbReference type="ARBA" id="ARBA00007837"/>
    </source>
</evidence>
<keyword evidence="9" id="KW-0418">Kinase</keyword>
<dbReference type="InterPro" id="IPR002192">
    <property type="entry name" value="PPDK_AMP/ATP-bd"/>
</dbReference>
<feature type="active site" description="Tele-phosphohistidine intermediate" evidence="13">
    <location>
        <position position="468"/>
    </location>
</feature>
<dbReference type="Gene3D" id="3.20.20.60">
    <property type="entry name" value="Phosphoenolpyruvate-binding domains"/>
    <property type="match status" value="1"/>
</dbReference>
<feature type="binding site" evidence="14">
    <location>
        <position position="574"/>
    </location>
    <ligand>
        <name>substrate</name>
    </ligand>
</feature>
<feature type="binding site" evidence="14">
    <location>
        <position position="779"/>
    </location>
    <ligand>
        <name>substrate</name>
    </ligand>
</feature>
<dbReference type="Proteomes" id="UP000254764">
    <property type="component" value="Unassembled WGS sequence"/>
</dbReference>
<gene>
    <name evidence="19" type="ORF">RHIZ70_4117</name>
</gene>
<dbReference type="InterPro" id="IPR015813">
    <property type="entry name" value="Pyrv/PenolPyrv_kinase-like_dom"/>
</dbReference>
<evidence type="ECO:0000256" key="10">
    <source>
        <dbReference type="ARBA" id="ARBA00022840"/>
    </source>
</evidence>
<evidence type="ECO:0000259" key="18">
    <source>
        <dbReference type="Pfam" id="PF02896"/>
    </source>
</evidence>
<dbReference type="PANTHER" id="PTHR22931">
    <property type="entry name" value="PHOSPHOENOLPYRUVATE DIKINASE-RELATED"/>
    <property type="match status" value="1"/>
</dbReference>
<dbReference type="EC" id="2.7.9.1" evidence="4 12"/>
<dbReference type="Pfam" id="PF01326">
    <property type="entry name" value="PPDK_N"/>
    <property type="match status" value="2"/>
</dbReference>
<dbReference type="InterPro" id="IPR008279">
    <property type="entry name" value="PEP-util_enz_mobile_dom"/>
</dbReference>
<evidence type="ECO:0000259" key="16">
    <source>
        <dbReference type="Pfam" id="PF00391"/>
    </source>
</evidence>
<dbReference type="PANTHER" id="PTHR22931:SF9">
    <property type="entry name" value="PYRUVATE, PHOSPHATE DIKINASE 1, CHLOROPLASTIC"/>
    <property type="match status" value="1"/>
</dbReference>
<evidence type="ECO:0000256" key="4">
    <source>
        <dbReference type="ARBA" id="ARBA00011994"/>
    </source>
</evidence>
<evidence type="ECO:0000256" key="15">
    <source>
        <dbReference type="PIRSR" id="PIRSR000853-3"/>
    </source>
</evidence>
<dbReference type="SUPFAM" id="SSF51621">
    <property type="entry name" value="Phosphoenolpyruvate/pyruvate domain"/>
    <property type="match status" value="1"/>
</dbReference>
<dbReference type="Pfam" id="PF02896">
    <property type="entry name" value="PEP-utilizers_C"/>
    <property type="match status" value="1"/>
</dbReference>
<dbReference type="PROSITE" id="PS00370">
    <property type="entry name" value="PEP_ENZYMES_PHOS_SITE"/>
    <property type="match status" value="1"/>
</dbReference>
<keyword evidence="8" id="KW-0547">Nucleotide-binding</keyword>
<dbReference type="NCBIfam" id="TIGR01828">
    <property type="entry name" value="pyru_phos_dikin"/>
    <property type="match status" value="1"/>
</dbReference>
<dbReference type="SUPFAM" id="SSF52009">
    <property type="entry name" value="Phosphohistidine domain"/>
    <property type="match status" value="1"/>
</dbReference>
<organism evidence="19 20">
    <name type="scientific">Ciceribacter selenitireducens ATCC BAA-1503</name>
    <dbReference type="NCBI Taxonomy" id="1336235"/>
    <lineage>
        <taxon>Bacteria</taxon>
        <taxon>Pseudomonadati</taxon>
        <taxon>Pseudomonadota</taxon>
        <taxon>Alphaproteobacteria</taxon>
        <taxon>Hyphomicrobiales</taxon>
        <taxon>Rhizobiaceae</taxon>
        <taxon>Ciceribacter</taxon>
    </lineage>
</organism>
<evidence type="ECO:0000256" key="1">
    <source>
        <dbReference type="ARBA" id="ARBA00001946"/>
    </source>
</evidence>
<proteinExistence type="inferred from homology"/>
<dbReference type="EMBL" id="UEYP01000007">
    <property type="protein sequence ID" value="SSC68409.1"/>
    <property type="molecule type" value="Genomic_DNA"/>
</dbReference>
<keyword evidence="10" id="KW-0067">ATP-binding</keyword>
<feature type="binding site" evidence="15">
    <location>
        <position position="782"/>
    </location>
    <ligand>
        <name>Mg(2+)</name>
        <dbReference type="ChEBI" id="CHEBI:18420"/>
    </ligand>
</feature>
<feature type="domain" description="Pyruvate phosphate dikinase AMP/ATP-binding" evidence="17">
    <location>
        <begin position="315"/>
        <end position="370"/>
    </location>
</feature>
<evidence type="ECO:0000256" key="12">
    <source>
        <dbReference type="PIRNR" id="PIRNR000853"/>
    </source>
</evidence>
<dbReference type="STRING" id="1336235.GCA_000518785_02725"/>
<dbReference type="InterPro" id="IPR013815">
    <property type="entry name" value="ATP_grasp_subdomain_1"/>
</dbReference>
<feature type="domain" description="PEP-utilising enzyme C-terminal" evidence="18">
    <location>
        <begin position="531"/>
        <end position="882"/>
    </location>
</feature>
<dbReference type="InterPro" id="IPR010121">
    <property type="entry name" value="Pyruvate_phosphate_dikinase"/>
</dbReference>
<dbReference type="InterPro" id="IPR023151">
    <property type="entry name" value="PEP_util_CS"/>
</dbReference>
<dbReference type="SUPFAM" id="SSF56059">
    <property type="entry name" value="Glutathione synthetase ATP-binding domain-like"/>
    <property type="match status" value="1"/>
</dbReference>
<evidence type="ECO:0000256" key="5">
    <source>
        <dbReference type="ARBA" id="ARBA00020138"/>
    </source>
</evidence>
<feature type="binding site" evidence="14">
    <location>
        <position position="780"/>
    </location>
    <ligand>
        <name>substrate</name>
    </ligand>
</feature>
<evidence type="ECO:0000256" key="14">
    <source>
        <dbReference type="PIRSR" id="PIRSR000853-2"/>
    </source>
</evidence>
<dbReference type="Gene3D" id="3.30.1490.20">
    <property type="entry name" value="ATP-grasp fold, A domain"/>
    <property type="match status" value="1"/>
</dbReference>
<dbReference type="Gene3D" id="1.10.189.10">
    <property type="entry name" value="Pyruvate Phosphate Dikinase, domain 2"/>
    <property type="match status" value="1"/>
</dbReference>
<evidence type="ECO:0000256" key="11">
    <source>
        <dbReference type="ARBA" id="ARBA00022842"/>
    </source>
</evidence>
<feature type="binding site" evidence="14">
    <location>
        <position position="630"/>
    </location>
    <ligand>
        <name>substrate</name>
    </ligand>
</feature>
<dbReference type="GO" id="GO:0050242">
    <property type="term" value="F:pyruvate, phosphate dikinase activity"/>
    <property type="evidence" value="ECO:0007669"/>
    <property type="project" value="UniProtKB-UniRule"/>
</dbReference>
<feature type="binding site" evidence="14">
    <location>
        <position position="758"/>
    </location>
    <ligand>
        <name>substrate</name>
    </ligand>
</feature>
<feature type="binding site" evidence="14">
    <location>
        <position position="782"/>
    </location>
    <ligand>
        <name>substrate</name>
    </ligand>
</feature>
<protein>
    <recommendedName>
        <fullName evidence="5 12">Pyruvate, phosphate dikinase</fullName>
        <ecNumber evidence="4 12">2.7.9.1</ecNumber>
    </recommendedName>
</protein>
<dbReference type="InterPro" id="IPR000121">
    <property type="entry name" value="PEP_util_C"/>
</dbReference>
<feature type="binding site" evidence="15">
    <location>
        <position position="758"/>
    </location>
    <ligand>
        <name>Mg(2+)</name>
        <dbReference type="ChEBI" id="CHEBI:18420"/>
    </ligand>
</feature>
<evidence type="ECO:0000256" key="13">
    <source>
        <dbReference type="PIRSR" id="PIRSR000853-1"/>
    </source>
</evidence>
<dbReference type="GO" id="GO:0005524">
    <property type="term" value="F:ATP binding"/>
    <property type="evidence" value="ECO:0007669"/>
    <property type="project" value="UniProtKB-UniRule"/>
</dbReference>
<dbReference type="Pfam" id="PF00391">
    <property type="entry name" value="PEP-utilizers"/>
    <property type="match status" value="1"/>
</dbReference>
<comment type="similarity">
    <text evidence="3 12">Belongs to the PEP-utilizing enzyme family.</text>
</comment>
<feature type="active site" description="Proton donor" evidence="13">
    <location>
        <position position="844"/>
    </location>
</feature>
<keyword evidence="11 15" id="KW-0460">Magnesium</keyword>
<feature type="domain" description="PEP-utilising enzyme mobile" evidence="16">
    <location>
        <begin position="436"/>
        <end position="516"/>
    </location>
</feature>
<dbReference type="GO" id="GO:0016301">
    <property type="term" value="F:kinase activity"/>
    <property type="evidence" value="ECO:0007669"/>
    <property type="project" value="UniProtKB-UniRule"/>
</dbReference>
<evidence type="ECO:0000259" key="17">
    <source>
        <dbReference type="Pfam" id="PF01326"/>
    </source>
</evidence>
<feature type="binding site" evidence="14">
    <location>
        <position position="781"/>
    </location>
    <ligand>
        <name>substrate</name>
    </ligand>
</feature>
<dbReference type="GO" id="GO:0046872">
    <property type="term" value="F:metal ion binding"/>
    <property type="evidence" value="ECO:0007669"/>
    <property type="project" value="UniProtKB-UniRule"/>
</dbReference>
<accession>A0A376AKU2</accession>
<dbReference type="PROSITE" id="PS00742">
    <property type="entry name" value="PEP_ENZYMES_2"/>
    <property type="match status" value="1"/>
</dbReference>
<feature type="domain" description="Pyruvate phosphate dikinase AMP/ATP-binding" evidence="17">
    <location>
        <begin position="60"/>
        <end position="296"/>
    </location>
</feature>
<dbReference type="InterPro" id="IPR036637">
    <property type="entry name" value="Phosphohistidine_dom_sf"/>
</dbReference>
<evidence type="ECO:0000313" key="20">
    <source>
        <dbReference type="Proteomes" id="UP000254764"/>
    </source>
</evidence>
<dbReference type="RefSeq" id="WP_115670996.1">
    <property type="nucleotide sequence ID" value="NZ_UEYP01000007.1"/>
</dbReference>
<dbReference type="OrthoDB" id="9765468at2"/>
<dbReference type="PIRSF" id="PIRSF000853">
    <property type="entry name" value="PPDK"/>
    <property type="match status" value="1"/>
</dbReference>
<evidence type="ECO:0000256" key="8">
    <source>
        <dbReference type="ARBA" id="ARBA00022741"/>
    </source>
</evidence>
<comment type="cofactor">
    <cofactor evidence="1 12 15">
        <name>Mg(2+)</name>
        <dbReference type="ChEBI" id="CHEBI:18420"/>
    </cofactor>
</comment>
<keyword evidence="20" id="KW-1185">Reference proteome</keyword>
<evidence type="ECO:0000313" key="19">
    <source>
        <dbReference type="EMBL" id="SSC68409.1"/>
    </source>
</evidence>
<keyword evidence="6" id="KW-0808">Transferase</keyword>
<name>A0A376AKU2_9HYPH</name>
<keyword evidence="7 15" id="KW-0479">Metal-binding</keyword>
<sequence>MRKWVYTFGNGTAEGSAADRDHLGGKGANLAEMASLGLPVPPGLTIITDACGFYYKNGRSLPDDLKAQVLEGIKGMETVTGRGFGDTTLPLLLSVRSGARTSMPGMMDTVLNLGLNDQTVEALGRNAGDARFAWDSYRRFIQMYGDVVMGIDHEAFEEILEDEKTRFGHELDTDLSAVEWQHVTALYKEVIEESLGQPFPQDPHVQLWGAIGAVFASWMNPRAVTYRHLHAIPAEWGTAVTVQAMVFGNLGSSSATGVAFTRNPSTGEKALYGEFLVNAQGEDVVAGIRTPQSITEAARIDSGSDKPSLEKVMPEAFAEFGRICDRLEGHYRDMQDLEFTIERGKLWMLQARSGKRTTKAAMKIAVDMVAEGLITEEEAVLRIEPSSLDQLLHPTIDPKVERHVIGSGLPASPGAATGAIVFTAEEAVIAEEEGRKVILVRVETSPEDIHGMHAAQGILTTRGGMTSHAAVVARGMGIPCVAGAGTMRVDLRNELLIGVGITLRKGDVITIDGSTGQVLKGEVAMLQPELSGDFAQLMEWADKARRMTVRTNADTPVDARAARSFGAEGIGLCRTEHMFFEGDRIQVMREMILAENEEGRRAALGKLLPMQRSDFTELFSIMHGLPVTIRLLDPPLHEFLPKTEEEIAEVASAMGMDPHLLSQRVDALHEFNPMLGHRGCRLAISYPEIAEMQARAIFEAAVVAARETGAAVVPEIMVPLVGLKAELDYVKALIDKVANDVMTEAGLEISYLVGTMIELPRAALRAHVIAEAAEFFSFGTNDLTQTTFGISRDDASAFIPTYQRKGIIEHDPFISLDFDGVGELIRIAAERGRKTRPDMKLGICGEHGGDPASIHFCESANLDYVSCSPFRVPIARLSAAQAAIGSAAKVDP</sequence>
<comment type="function">
    <text evidence="2">Catalyzes the reversible phosphorylation of pyruvate and phosphate.</text>
</comment>
<dbReference type="NCBIfam" id="NF004531">
    <property type="entry name" value="PRK05878.1"/>
    <property type="match status" value="1"/>
</dbReference>
<evidence type="ECO:0000256" key="9">
    <source>
        <dbReference type="ARBA" id="ARBA00022777"/>
    </source>
</evidence>
<dbReference type="Gene3D" id="1.20.80.30">
    <property type="match status" value="1"/>
</dbReference>
<evidence type="ECO:0000256" key="6">
    <source>
        <dbReference type="ARBA" id="ARBA00022679"/>
    </source>
</evidence>
<dbReference type="Gene3D" id="3.30.470.20">
    <property type="entry name" value="ATP-grasp fold, B domain"/>
    <property type="match status" value="1"/>
</dbReference>
<dbReference type="InterPro" id="IPR040442">
    <property type="entry name" value="Pyrv_kinase-like_dom_sf"/>
</dbReference>
<dbReference type="AlphaFoldDB" id="A0A376AKU2"/>
<evidence type="ECO:0000256" key="7">
    <source>
        <dbReference type="ARBA" id="ARBA00022723"/>
    </source>
</evidence>
<dbReference type="InterPro" id="IPR018274">
    <property type="entry name" value="PEP_util_AS"/>
</dbReference>
<evidence type="ECO:0000256" key="2">
    <source>
        <dbReference type="ARBA" id="ARBA00003144"/>
    </source>
</evidence>
<reference evidence="20" key="1">
    <citation type="submission" date="2018-07" db="EMBL/GenBank/DDBJ databases">
        <authorList>
            <person name="Peiro R."/>
            <person name="Begona"/>
            <person name="Cbmso G."/>
            <person name="Lopez M."/>
            <person name="Gonzalez S."/>
        </authorList>
    </citation>
    <scope>NUCLEOTIDE SEQUENCE [LARGE SCALE GENOMIC DNA]</scope>
</reference>
<comment type="catalytic activity">
    <reaction evidence="12">
        <text>pyruvate + phosphate + ATP = phosphoenolpyruvate + AMP + diphosphate + H(+)</text>
        <dbReference type="Rhea" id="RHEA:10756"/>
        <dbReference type="ChEBI" id="CHEBI:15361"/>
        <dbReference type="ChEBI" id="CHEBI:15378"/>
        <dbReference type="ChEBI" id="CHEBI:30616"/>
        <dbReference type="ChEBI" id="CHEBI:33019"/>
        <dbReference type="ChEBI" id="CHEBI:43474"/>
        <dbReference type="ChEBI" id="CHEBI:58702"/>
        <dbReference type="ChEBI" id="CHEBI:456215"/>
        <dbReference type="EC" id="2.7.9.1"/>
    </reaction>
</comment>
<dbReference type="Gene3D" id="3.50.30.10">
    <property type="entry name" value="Phosphohistidine domain"/>
    <property type="match status" value="1"/>
</dbReference>